<evidence type="ECO:0000256" key="2">
    <source>
        <dbReference type="ARBA" id="ARBA00023315"/>
    </source>
</evidence>
<dbReference type="InterPro" id="IPR050832">
    <property type="entry name" value="Bact_Acetyltransf"/>
</dbReference>
<sequence>MGIDGPLKAIIRPAQADDVAALALVAQATFLEAYAGLVQVADMIAHCEAQNSVQAFRSAMAEGARTWLVEAETTGAPLGFALLTKSALPDPRPGDIELKRIYLLDRCKGQGLANVLLETVVAAAADYQRLVLGTNRDNARALAFYRKSGFKIIGTRNFTVGHEVFDDYILAKSLEQS</sequence>
<name>A0ABV6PJP9_9SPHN</name>
<keyword evidence="2 4" id="KW-0012">Acyltransferase</keyword>
<dbReference type="Pfam" id="PF00583">
    <property type="entry name" value="Acetyltransf_1"/>
    <property type="match status" value="1"/>
</dbReference>
<evidence type="ECO:0000313" key="5">
    <source>
        <dbReference type="Proteomes" id="UP001589943"/>
    </source>
</evidence>
<evidence type="ECO:0000259" key="3">
    <source>
        <dbReference type="PROSITE" id="PS51186"/>
    </source>
</evidence>
<dbReference type="RefSeq" id="WP_379481509.1">
    <property type="nucleotide sequence ID" value="NZ_JBHLTL010000006.1"/>
</dbReference>
<evidence type="ECO:0000256" key="1">
    <source>
        <dbReference type="ARBA" id="ARBA00022679"/>
    </source>
</evidence>
<dbReference type="EC" id="2.3.-.-" evidence="4"/>
<keyword evidence="1 4" id="KW-0808">Transferase</keyword>
<dbReference type="GO" id="GO:0016746">
    <property type="term" value="F:acyltransferase activity"/>
    <property type="evidence" value="ECO:0007669"/>
    <property type="project" value="UniProtKB-KW"/>
</dbReference>
<feature type="domain" description="N-acetyltransferase" evidence="3">
    <location>
        <begin position="9"/>
        <end position="175"/>
    </location>
</feature>
<dbReference type="PANTHER" id="PTHR43877:SF2">
    <property type="entry name" value="AMINOALKYLPHOSPHONATE N-ACETYLTRANSFERASE-RELATED"/>
    <property type="match status" value="1"/>
</dbReference>
<protein>
    <submittedName>
        <fullName evidence="4">GNAT family N-acetyltransferase</fullName>
        <ecNumber evidence="4">2.3.-.-</ecNumber>
    </submittedName>
</protein>
<accession>A0ABV6PJP9</accession>
<comment type="caution">
    <text evidence="4">The sequence shown here is derived from an EMBL/GenBank/DDBJ whole genome shotgun (WGS) entry which is preliminary data.</text>
</comment>
<organism evidence="4 5">
    <name type="scientific">Novosphingobium aquiterrae</name>
    <dbReference type="NCBI Taxonomy" id="624388"/>
    <lineage>
        <taxon>Bacteria</taxon>
        <taxon>Pseudomonadati</taxon>
        <taxon>Pseudomonadota</taxon>
        <taxon>Alphaproteobacteria</taxon>
        <taxon>Sphingomonadales</taxon>
        <taxon>Sphingomonadaceae</taxon>
        <taxon>Novosphingobium</taxon>
    </lineage>
</organism>
<evidence type="ECO:0000313" key="4">
    <source>
        <dbReference type="EMBL" id="MFC0590057.1"/>
    </source>
</evidence>
<dbReference type="Gene3D" id="3.40.630.30">
    <property type="match status" value="1"/>
</dbReference>
<dbReference type="Proteomes" id="UP001589943">
    <property type="component" value="Unassembled WGS sequence"/>
</dbReference>
<dbReference type="PROSITE" id="PS51186">
    <property type="entry name" value="GNAT"/>
    <property type="match status" value="1"/>
</dbReference>
<dbReference type="EMBL" id="JBHLTL010000006">
    <property type="protein sequence ID" value="MFC0590057.1"/>
    <property type="molecule type" value="Genomic_DNA"/>
</dbReference>
<proteinExistence type="predicted"/>
<dbReference type="InterPro" id="IPR000182">
    <property type="entry name" value="GNAT_dom"/>
</dbReference>
<keyword evidence="5" id="KW-1185">Reference proteome</keyword>
<reference evidence="4 5" key="1">
    <citation type="submission" date="2024-09" db="EMBL/GenBank/DDBJ databases">
        <authorList>
            <person name="Sun Q."/>
            <person name="Mori K."/>
        </authorList>
    </citation>
    <scope>NUCLEOTIDE SEQUENCE [LARGE SCALE GENOMIC DNA]</scope>
    <source>
        <strain evidence="4 5">NCAIM B.02537</strain>
    </source>
</reference>
<dbReference type="SUPFAM" id="SSF55729">
    <property type="entry name" value="Acyl-CoA N-acyltransferases (Nat)"/>
    <property type="match status" value="1"/>
</dbReference>
<dbReference type="InterPro" id="IPR016181">
    <property type="entry name" value="Acyl_CoA_acyltransferase"/>
</dbReference>
<gene>
    <name evidence="4" type="ORF">ACFFF7_11580</name>
</gene>
<dbReference type="PANTHER" id="PTHR43877">
    <property type="entry name" value="AMINOALKYLPHOSPHONATE N-ACETYLTRANSFERASE-RELATED-RELATED"/>
    <property type="match status" value="1"/>
</dbReference>